<accession>A0A9P7V042</accession>
<comment type="caution">
    <text evidence="2">The sequence shown here is derived from an EMBL/GenBank/DDBJ whole genome shotgun (WGS) entry which is preliminary data.</text>
</comment>
<dbReference type="Proteomes" id="UP001049176">
    <property type="component" value="Chromosome 2"/>
</dbReference>
<dbReference type="InterPro" id="IPR052228">
    <property type="entry name" value="Sec_Metab_Biosynth_Oxidored"/>
</dbReference>
<dbReference type="Gene3D" id="3.40.50.720">
    <property type="entry name" value="NAD(P)-binding Rossmann-like Domain"/>
    <property type="match status" value="1"/>
</dbReference>
<dbReference type="RefSeq" id="XP_043014355.1">
    <property type="nucleotide sequence ID" value="XM_043149747.1"/>
</dbReference>
<dbReference type="PRINTS" id="PR00081">
    <property type="entry name" value="GDHRDH"/>
</dbReference>
<dbReference type="PANTHER" id="PTHR47534:SF3">
    <property type="entry name" value="ALCOHOL DEHYDROGENASE-LIKE C-TERMINAL DOMAIN-CONTAINING PROTEIN"/>
    <property type="match status" value="1"/>
</dbReference>
<dbReference type="PANTHER" id="PTHR47534">
    <property type="entry name" value="YALI0E05731P"/>
    <property type="match status" value="1"/>
</dbReference>
<dbReference type="GeneID" id="66074274"/>
<keyword evidence="3" id="KW-1185">Reference proteome</keyword>
<organism evidence="2 3">
    <name type="scientific">Marasmius oreades</name>
    <name type="common">fairy-ring Marasmius</name>
    <dbReference type="NCBI Taxonomy" id="181124"/>
    <lineage>
        <taxon>Eukaryota</taxon>
        <taxon>Fungi</taxon>
        <taxon>Dikarya</taxon>
        <taxon>Basidiomycota</taxon>
        <taxon>Agaricomycotina</taxon>
        <taxon>Agaricomycetes</taxon>
        <taxon>Agaricomycetidae</taxon>
        <taxon>Agaricales</taxon>
        <taxon>Marasmiineae</taxon>
        <taxon>Marasmiaceae</taxon>
        <taxon>Marasmius</taxon>
    </lineage>
</organism>
<reference evidence="2" key="1">
    <citation type="journal article" date="2021" name="Genome Biol. Evol.">
        <title>The assembled and annotated genome of the fairy-ring fungus Marasmius oreades.</title>
        <authorList>
            <person name="Hiltunen M."/>
            <person name="Ament-Velasquez S.L."/>
            <person name="Johannesson H."/>
        </authorList>
    </citation>
    <scope>NUCLEOTIDE SEQUENCE</scope>
    <source>
        <strain evidence="2">03SP1</strain>
    </source>
</reference>
<dbReference type="InterPro" id="IPR036291">
    <property type="entry name" value="NAD(P)-bd_dom_sf"/>
</dbReference>
<dbReference type="KEGG" id="more:E1B28_005198"/>
<dbReference type="SUPFAM" id="SSF51735">
    <property type="entry name" value="NAD(P)-binding Rossmann-fold domains"/>
    <property type="match status" value="1"/>
</dbReference>
<dbReference type="GO" id="GO:0016491">
    <property type="term" value="F:oxidoreductase activity"/>
    <property type="evidence" value="ECO:0007669"/>
    <property type="project" value="UniProtKB-KW"/>
</dbReference>
<evidence type="ECO:0000256" key="1">
    <source>
        <dbReference type="ARBA" id="ARBA00023002"/>
    </source>
</evidence>
<evidence type="ECO:0000313" key="2">
    <source>
        <dbReference type="EMBL" id="KAG7097885.1"/>
    </source>
</evidence>
<name>A0A9P7V042_9AGAR</name>
<gene>
    <name evidence="2" type="ORF">E1B28_005198</name>
</gene>
<dbReference type="InterPro" id="IPR002347">
    <property type="entry name" value="SDR_fam"/>
</dbReference>
<dbReference type="AlphaFoldDB" id="A0A9P7V042"/>
<dbReference type="EMBL" id="CM032182">
    <property type="protein sequence ID" value="KAG7097885.1"/>
    <property type="molecule type" value="Genomic_DNA"/>
</dbReference>
<protein>
    <recommendedName>
        <fullName evidence="4">NAD(P)-binding protein</fullName>
    </recommendedName>
</protein>
<evidence type="ECO:0000313" key="3">
    <source>
        <dbReference type="Proteomes" id="UP001049176"/>
    </source>
</evidence>
<proteinExistence type="predicted"/>
<dbReference type="OrthoDB" id="2898509at2759"/>
<sequence>MPTLIEVKAYNTLFQFSYIPVAVFVGGTSGIGQRTVEALARTANGKIHIIILSRSESVGKEILASLVRPLDVSINVIREFVYCDAALMKNVSVACSKIRQILRENLPHHDPPRINILFMSAGYADVRLWTRKDTEEGIDHQLSLRYYHRFKFTYELLPLLRAAKDAGEDAKVLSVLAAGVRWWLPQDDFGYKTLKDGPVWRSTIISAPYNDLAFEGFAQREPGIAFTHMNPGFVRTPTFNNTNSFAHWFLKPFDLLVKLVALFISISEEDSAQFFLYALLAGKAGFHRRNNQGDGIGNCDHGVDKEKFWKHSLEETQSG</sequence>
<evidence type="ECO:0008006" key="4">
    <source>
        <dbReference type="Google" id="ProtNLM"/>
    </source>
</evidence>
<keyword evidence="1" id="KW-0560">Oxidoreductase</keyword>